<keyword evidence="4" id="KW-1185">Reference proteome</keyword>
<gene>
    <name evidence="3" type="primary">tssL</name>
    <name evidence="3" type="ORF">ADFLV_2252</name>
</gene>
<keyword evidence="1" id="KW-0472">Membrane</keyword>
<feature type="transmembrane region" description="Helical" evidence="1">
    <location>
        <begin position="161"/>
        <end position="178"/>
    </location>
</feature>
<organism evidence="3 4">
    <name type="scientific">Arcobacter defluvii</name>
    <dbReference type="NCBI Taxonomy" id="873191"/>
    <lineage>
        <taxon>Bacteria</taxon>
        <taxon>Pseudomonadati</taxon>
        <taxon>Campylobacterota</taxon>
        <taxon>Epsilonproteobacteria</taxon>
        <taxon>Campylobacterales</taxon>
        <taxon>Arcobacteraceae</taxon>
        <taxon>Arcobacter</taxon>
    </lineage>
</organism>
<name>A0AAE7E7Y6_9BACT</name>
<dbReference type="InterPro" id="IPR017732">
    <property type="entry name" value="T4/T6SS_DotU"/>
</dbReference>
<evidence type="ECO:0000256" key="1">
    <source>
        <dbReference type="SAM" id="Phobius"/>
    </source>
</evidence>
<dbReference type="PANTHER" id="PTHR38033">
    <property type="entry name" value="MEMBRANE PROTEIN-RELATED"/>
    <property type="match status" value="1"/>
</dbReference>
<dbReference type="PANTHER" id="PTHR38033:SF1">
    <property type="entry name" value="DOTU FAMILY TYPE IV_VI SECRETION SYSTEM PROTEIN"/>
    <property type="match status" value="1"/>
</dbReference>
<evidence type="ECO:0000259" key="2">
    <source>
        <dbReference type="Pfam" id="PF09850"/>
    </source>
</evidence>
<dbReference type="Gene3D" id="1.25.40.590">
    <property type="entry name" value="Type IV / VI secretion system, DotU"/>
    <property type="match status" value="1"/>
</dbReference>
<sequence>MNNSTVLISKDVNKQKITNFKKENSFSEFKNKAIYKNDIKEKDFQNVSFNPFLLVATPLIESVLELKENSKELNMDDIRDEFIAKINTFNESAVENKIENMEILVARYILCTFIDEIVNSTFSNNDSWFNKSLLNIFHNETYGGENFFHLMDKFLKTPAKYINILELMYICLSLGFLGKYRVVDRGEMEINNIKDSLYKQIKIVQGRDPIKFYTKVEPIKRRYKLFNKISYPLLLTFIFLLLTTFFIFLSYRLYEKNENFLNLINNISNTNIQKNIEETKNDKF</sequence>
<reference evidence="3 4" key="1">
    <citation type="submission" date="2020-05" db="EMBL/GenBank/DDBJ databases">
        <title>Complete genome sequencing of Campylobacter and Arcobacter type strains.</title>
        <authorList>
            <person name="Miller W.G."/>
            <person name="Yee E."/>
        </authorList>
    </citation>
    <scope>NUCLEOTIDE SEQUENCE [LARGE SCALE GENOMIC DNA]</scope>
    <source>
        <strain evidence="3 4">LMG 25694</strain>
    </source>
</reference>
<dbReference type="InterPro" id="IPR038522">
    <property type="entry name" value="T4/T6SS_DotU_sf"/>
</dbReference>
<dbReference type="EMBL" id="CP053835">
    <property type="protein sequence ID" value="QKF78259.1"/>
    <property type="molecule type" value="Genomic_DNA"/>
</dbReference>
<dbReference type="RefSeq" id="WP_129012202.1">
    <property type="nucleotide sequence ID" value="NZ_CP053835.1"/>
</dbReference>
<dbReference type="NCBIfam" id="NF038228">
    <property type="entry name" value="IcmH_DotU_IVB"/>
    <property type="match status" value="1"/>
</dbReference>
<accession>A0AAE7E7Y6</accession>
<dbReference type="Proteomes" id="UP000503313">
    <property type="component" value="Chromosome"/>
</dbReference>
<dbReference type="AlphaFoldDB" id="A0AAE7E7Y6"/>
<evidence type="ECO:0000313" key="4">
    <source>
        <dbReference type="Proteomes" id="UP000503313"/>
    </source>
</evidence>
<feature type="transmembrane region" description="Helical" evidence="1">
    <location>
        <begin position="229"/>
        <end position="251"/>
    </location>
</feature>
<dbReference type="Pfam" id="PF09850">
    <property type="entry name" value="DotU"/>
    <property type="match status" value="1"/>
</dbReference>
<proteinExistence type="predicted"/>
<evidence type="ECO:0000313" key="3">
    <source>
        <dbReference type="EMBL" id="QKF78259.1"/>
    </source>
</evidence>
<keyword evidence="1" id="KW-0812">Transmembrane</keyword>
<dbReference type="NCBIfam" id="TIGR03349">
    <property type="entry name" value="IV_VI_DotU"/>
    <property type="match status" value="1"/>
</dbReference>
<dbReference type="KEGG" id="adz:ADFLV_2252"/>
<feature type="domain" description="Type IV / VI secretion system DotU" evidence="2">
    <location>
        <begin position="52"/>
        <end position="252"/>
    </location>
</feature>
<keyword evidence="1" id="KW-1133">Transmembrane helix</keyword>
<protein>
    <submittedName>
        <fullName evidence="3">Type VI secretion system, membrane platform protein</fullName>
    </submittedName>
</protein>